<dbReference type="SUPFAM" id="SSF52172">
    <property type="entry name" value="CheY-like"/>
    <property type="match status" value="1"/>
</dbReference>
<dbReference type="STRING" id="177437.HRM2_22220"/>
<dbReference type="InterPro" id="IPR001789">
    <property type="entry name" value="Sig_transdc_resp-reg_receiver"/>
</dbReference>
<sequence length="152" mass="17619">MNDIINGLLLCVDDEQIVLHSLRDQLYKVYGNRYLIEIAESAEEGLEILEELSSNGFIPLIIISDWLMPGMKGDEFLIEAHRRFPYIIKLMLSGQVDEAAVQRTRDQADMYEFIRKPWDVEQLIQSIDKGLERFKSCIEKNAVVSVWNVKND</sequence>
<accession>C0QEH8</accession>
<dbReference type="Gene3D" id="3.40.50.2300">
    <property type="match status" value="1"/>
</dbReference>
<dbReference type="Pfam" id="PF00072">
    <property type="entry name" value="Response_reg"/>
    <property type="match status" value="1"/>
</dbReference>
<dbReference type="SMART" id="SM00448">
    <property type="entry name" value="REC"/>
    <property type="match status" value="1"/>
</dbReference>
<dbReference type="EMBL" id="CP001087">
    <property type="protein sequence ID" value="ACN15320.1"/>
    <property type="molecule type" value="Genomic_DNA"/>
</dbReference>
<dbReference type="PANTHER" id="PTHR44591">
    <property type="entry name" value="STRESS RESPONSE REGULATOR PROTEIN 1"/>
    <property type="match status" value="1"/>
</dbReference>
<dbReference type="RefSeq" id="WP_015904089.1">
    <property type="nucleotide sequence ID" value="NC_012108.1"/>
</dbReference>
<proteinExistence type="predicted"/>
<dbReference type="Proteomes" id="UP000000442">
    <property type="component" value="Chromosome"/>
</dbReference>
<protein>
    <submittedName>
        <fullName evidence="4">Two-component response regulator</fullName>
    </submittedName>
</protein>
<dbReference type="KEGG" id="dat:HRM2_22220"/>
<evidence type="ECO:0000313" key="4">
    <source>
        <dbReference type="EMBL" id="ACN15320.1"/>
    </source>
</evidence>
<reference evidence="4 5" key="1">
    <citation type="journal article" date="2009" name="Environ. Microbiol.">
        <title>Genome sequence of Desulfobacterium autotrophicum HRM2, a marine sulfate reducer oxidizing organic carbon completely to carbon dioxide.</title>
        <authorList>
            <person name="Strittmatter A.W."/>
            <person name="Liesegang H."/>
            <person name="Rabus R."/>
            <person name="Decker I."/>
            <person name="Amann J."/>
            <person name="Andres S."/>
            <person name="Henne A."/>
            <person name="Fricke W.F."/>
            <person name="Martinez-Arias R."/>
            <person name="Bartels D."/>
            <person name="Goesmann A."/>
            <person name="Krause L."/>
            <person name="Puehler A."/>
            <person name="Klenk H.P."/>
            <person name="Richter M."/>
            <person name="Schuler M."/>
            <person name="Gloeckner F.O."/>
            <person name="Meyerdierks A."/>
            <person name="Gottschalk G."/>
            <person name="Amann R."/>
        </authorList>
    </citation>
    <scope>NUCLEOTIDE SEQUENCE [LARGE SCALE GENOMIC DNA]</scope>
    <source>
        <strain evidence="5">ATCC 43914 / DSM 3382 / HRM2</strain>
    </source>
</reference>
<dbReference type="PROSITE" id="PS50110">
    <property type="entry name" value="RESPONSE_REGULATORY"/>
    <property type="match status" value="1"/>
</dbReference>
<gene>
    <name evidence="4" type="ordered locus">HRM2_22220</name>
</gene>
<dbReference type="PANTHER" id="PTHR44591:SF19">
    <property type="entry name" value="TWO-COMPONENT RESPONSE REGULATOR-RELATED"/>
    <property type="match status" value="1"/>
</dbReference>
<evidence type="ECO:0000256" key="1">
    <source>
        <dbReference type="ARBA" id="ARBA00022553"/>
    </source>
</evidence>
<dbReference type="InterPro" id="IPR050595">
    <property type="entry name" value="Bact_response_regulator"/>
</dbReference>
<evidence type="ECO:0000259" key="3">
    <source>
        <dbReference type="PROSITE" id="PS50110"/>
    </source>
</evidence>
<dbReference type="GO" id="GO:0000160">
    <property type="term" value="P:phosphorelay signal transduction system"/>
    <property type="evidence" value="ECO:0007669"/>
    <property type="project" value="InterPro"/>
</dbReference>
<organism evidence="4 5">
    <name type="scientific">Desulforapulum autotrophicum (strain ATCC 43914 / DSM 3382 / VKM B-1955 / HRM2)</name>
    <name type="common">Desulfobacterium autotrophicum</name>
    <dbReference type="NCBI Taxonomy" id="177437"/>
    <lineage>
        <taxon>Bacteria</taxon>
        <taxon>Pseudomonadati</taxon>
        <taxon>Thermodesulfobacteriota</taxon>
        <taxon>Desulfobacteria</taxon>
        <taxon>Desulfobacterales</taxon>
        <taxon>Desulfobacteraceae</taxon>
        <taxon>Desulforapulum</taxon>
    </lineage>
</organism>
<feature type="domain" description="Response regulatory" evidence="3">
    <location>
        <begin position="8"/>
        <end position="131"/>
    </location>
</feature>
<feature type="modified residue" description="4-aspartylphosphate" evidence="2">
    <location>
        <position position="65"/>
    </location>
</feature>
<evidence type="ECO:0000313" key="5">
    <source>
        <dbReference type="Proteomes" id="UP000000442"/>
    </source>
</evidence>
<keyword evidence="5" id="KW-1185">Reference proteome</keyword>
<evidence type="ECO:0000256" key="2">
    <source>
        <dbReference type="PROSITE-ProRule" id="PRU00169"/>
    </source>
</evidence>
<dbReference type="InterPro" id="IPR011006">
    <property type="entry name" value="CheY-like_superfamily"/>
</dbReference>
<dbReference type="HOGENOM" id="CLU_000445_69_8_7"/>
<dbReference type="AlphaFoldDB" id="C0QEH8"/>
<dbReference type="eggNOG" id="COG0784">
    <property type="taxonomic scope" value="Bacteria"/>
</dbReference>
<keyword evidence="1 2" id="KW-0597">Phosphoprotein</keyword>
<name>C0QEH8_DESAH</name>